<feature type="transmembrane region" description="Helical" evidence="6">
    <location>
        <begin position="51"/>
        <end position="73"/>
    </location>
</feature>
<comment type="subcellular location">
    <subcellularLocation>
        <location evidence="6">Cell membrane</location>
        <topology evidence="6">Multi-pass membrane protein</topology>
    </subcellularLocation>
    <subcellularLocation>
        <location evidence="1">Membrane</location>
        <topology evidence="1">Multi-pass membrane protein</topology>
    </subcellularLocation>
</comment>
<gene>
    <name evidence="7" type="ORF">GCM10007160_13460</name>
</gene>
<protein>
    <recommendedName>
        <fullName evidence="6">Probable membrane transporter protein</fullName>
    </recommendedName>
</protein>
<sequence length="266" mass="26370">MTASMLSIMAGYLAIGVLAGTLAGVFGVGGGLIIVPSLVFAFGLQGIDPAVVMHLAVGTSLATIVVTGASSTWGHVQKGGVRRGWFLALLPGLMLGAVAGVCVAGNLSGGSLGTLFGLFVILVAGKMALGLGPKLGAAAPGRLAMGAAGGVIGAVSALFGIGGGTLTVPWLSRCGARMTDAVGTSAACGLPIAIFGAMTFIVVGWGNPELPPWSTGFVSWPAFLGIVLTSVPFARLGVRLAHVLPAHVLRLAFATLLAGVGLRFLL</sequence>
<keyword evidence="6" id="KW-1003">Cell membrane</keyword>
<accession>A0ABQ2YNB8</accession>
<evidence type="ECO:0000256" key="6">
    <source>
        <dbReference type="RuleBase" id="RU363041"/>
    </source>
</evidence>
<evidence type="ECO:0000256" key="2">
    <source>
        <dbReference type="ARBA" id="ARBA00009142"/>
    </source>
</evidence>
<dbReference type="EMBL" id="BMXS01000004">
    <property type="protein sequence ID" value="GGX87421.1"/>
    <property type="molecule type" value="Genomic_DNA"/>
</dbReference>
<keyword evidence="5 6" id="KW-0472">Membrane</keyword>
<dbReference type="PANTHER" id="PTHR43483:SF3">
    <property type="entry name" value="MEMBRANE TRANSPORTER PROTEIN HI_0806-RELATED"/>
    <property type="match status" value="1"/>
</dbReference>
<feature type="transmembrane region" description="Helical" evidence="6">
    <location>
        <begin position="85"/>
        <end position="106"/>
    </location>
</feature>
<comment type="similarity">
    <text evidence="2 6">Belongs to the 4-toluene sulfonate uptake permease (TSUP) (TC 2.A.102) family.</text>
</comment>
<dbReference type="Proteomes" id="UP000653056">
    <property type="component" value="Unassembled WGS sequence"/>
</dbReference>
<evidence type="ECO:0000256" key="5">
    <source>
        <dbReference type="ARBA" id="ARBA00023136"/>
    </source>
</evidence>
<feature type="transmembrane region" description="Helical" evidence="6">
    <location>
        <begin position="112"/>
        <end position="131"/>
    </location>
</feature>
<comment type="caution">
    <text evidence="7">The sequence shown here is derived from an EMBL/GenBank/DDBJ whole genome shotgun (WGS) entry which is preliminary data.</text>
</comment>
<feature type="transmembrane region" description="Helical" evidence="6">
    <location>
        <begin position="244"/>
        <end position="265"/>
    </location>
</feature>
<organism evidence="7 8">
    <name type="scientific">Litchfieldella qijiaojingensis</name>
    <dbReference type="NCBI Taxonomy" id="980347"/>
    <lineage>
        <taxon>Bacteria</taxon>
        <taxon>Pseudomonadati</taxon>
        <taxon>Pseudomonadota</taxon>
        <taxon>Gammaproteobacteria</taxon>
        <taxon>Oceanospirillales</taxon>
        <taxon>Halomonadaceae</taxon>
        <taxon>Litchfieldella</taxon>
    </lineage>
</organism>
<keyword evidence="8" id="KW-1185">Reference proteome</keyword>
<reference evidence="8" key="1">
    <citation type="journal article" date="2019" name="Int. J. Syst. Evol. Microbiol.">
        <title>The Global Catalogue of Microorganisms (GCM) 10K type strain sequencing project: providing services to taxonomists for standard genome sequencing and annotation.</title>
        <authorList>
            <consortium name="The Broad Institute Genomics Platform"/>
            <consortium name="The Broad Institute Genome Sequencing Center for Infectious Disease"/>
            <person name="Wu L."/>
            <person name="Ma J."/>
        </authorList>
    </citation>
    <scope>NUCLEOTIDE SEQUENCE [LARGE SCALE GENOMIC DNA]</scope>
    <source>
        <strain evidence="8">KCTC 22228</strain>
    </source>
</reference>
<keyword evidence="3 6" id="KW-0812">Transmembrane</keyword>
<proteinExistence type="inferred from homology"/>
<feature type="transmembrane region" description="Helical" evidence="6">
    <location>
        <begin position="12"/>
        <end position="39"/>
    </location>
</feature>
<feature type="transmembrane region" description="Helical" evidence="6">
    <location>
        <begin position="217"/>
        <end position="238"/>
    </location>
</feature>
<name>A0ABQ2YNB8_9GAMM</name>
<feature type="transmembrane region" description="Helical" evidence="6">
    <location>
        <begin position="181"/>
        <end position="205"/>
    </location>
</feature>
<evidence type="ECO:0000256" key="1">
    <source>
        <dbReference type="ARBA" id="ARBA00004141"/>
    </source>
</evidence>
<dbReference type="Pfam" id="PF01925">
    <property type="entry name" value="TauE"/>
    <property type="match status" value="1"/>
</dbReference>
<evidence type="ECO:0000256" key="4">
    <source>
        <dbReference type="ARBA" id="ARBA00022989"/>
    </source>
</evidence>
<dbReference type="InterPro" id="IPR002781">
    <property type="entry name" value="TM_pro_TauE-like"/>
</dbReference>
<evidence type="ECO:0000313" key="8">
    <source>
        <dbReference type="Proteomes" id="UP000653056"/>
    </source>
</evidence>
<evidence type="ECO:0000313" key="7">
    <source>
        <dbReference type="EMBL" id="GGX87421.1"/>
    </source>
</evidence>
<keyword evidence="4 6" id="KW-1133">Transmembrane helix</keyword>
<feature type="transmembrane region" description="Helical" evidence="6">
    <location>
        <begin position="143"/>
        <end position="161"/>
    </location>
</feature>
<evidence type="ECO:0000256" key="3">
    <source>
        <dbReference type="ARBA" id="ARBA00022692"/>
    </source>
</evidence>
<dbReference type="PANTHER" id="PTHR43483">
    <property type="entry name" value="MEMBRANE TRANSPORTER PROTEIN HI_0806-RELATED"/>
    <property type="match status" value="1"/>
</dbReference>